<organism evidence="1 2">
    <name type="scientific">Gigaspora margarita</name>
    <dbReference type="NCBI Taxonomy" id="4874"/>
    <lineage>
        <taxon>Eukaryota</taxon>
        <taxon>Fungi</taxon>
        <taxon>Fungi incertae sedis</taxon>
        <taxon>Mucoromycota</taxon>
        <taxon>Glomeromycotina</taxon>
        <taxon>Glomeromycetes</taxon>
        <taxon>Diversisporales</taxon>
        <taxon>Gigasporaceae</taxon>
        <taxon>Gigaspora</taxon>
    </lineage>
</organism>
<evidence type="ECO:0000313" key="2">
    <source>
        <dbReference type="Proteomes" id="UP000789901"/>
    </source>
</evidence>
<reference evidence="1 2" key="1">
    <citation type="submission" date="2021-06" db="EMBL/GenBank/DDBJ databases">
        <authorList>
            <person name="Kallberg Y."/>
            <person name="Tangrot J."/>
            <person name="Rosling A."/>
        </authorList>
    </citation>
    <scope>NUCLEOTIDE SEQUENCE [LARGE SCALE GENOMIC DNA]</scope>
    <source>
        <strain evidence="1 2">120-4 pot B 10/14</strain>
    </source>
</reference>
<dbReference type="EMBL" id="CAJVQB010157596">
    <property type="protein sequence ID" value="CAG8856242.1"/>
    <property type="molecule type" value="Genomic_DNA"/>
</dbReference>
<proteinExistence type="predicted"/>
<keyword evidence="2" id="KW-1185">Reference proteome</keyword>
<name>A0ABN7XMH8_GIGMA</name>
<sequence>ALERYLAQKFLYKLRSKGSLLHNNIQNLLIALVLLSEIYTQDHDSKKESIVLQLQNSDTECLALQTTD</sequence>
<gene>
    <name evidence="1" type="ORF">GMARGA_LOCUS45063</name>
</gene>
<accession>A0ABN7XMH8</accession>
<evidence type="ECO:0000313" key="1">
    <source>
        <dbReference type="EMBL" id="CAG8856242.1"/>
    </source>
</evidence>
<dbReference type="Proteomes" id="UP000789901">
    <property type="component" value="Unassembled WGS sequence"/>
</dbReference>
<comment type="caution">
    <text evidence="1">The sequence shown here is derived from an EMBL/GenBank/DDBJ whole genome shotgun (WGS) entry which is preliminary data.</text>
</comment>
<protein>
    <submittedName>
        <fullName evidence="1">1449_t:CDS:1</fullName>
    </submittedName>
</protein>
<feature type="non-terminal residue" evidence="1">
    <location>
        <position position="1"/>
    </location>
</feature>